<organism evidence="2 3">
    <name type="scientific">Nocardia amamiensis</name>
    <dbReference type="NCBI Taxonomy" id="404578"/>
    <lineage>
        <taxon>Bacteria</taxon>
        <taxon>Bacillati</taxon>
        <taxon>Actinomycetota</taxon>
        <taxon>Actinomycetes</taxon>
        <taxon>Mycobacteriales</taxon>
        <taxon>Nocardiaceae</taxon>
        <taxon>Nocardia</taxon>
    </lineage>
</organism>
<comment type="caution">
    <text evidence="2">The sequence shown here is derived from an EMBL/GenBank/DDBJ whole genome shotgun (WGS) entry which is preliminary data.</text>
</comment>
<evidence type="ECO:0000313" key="2">
    <source>
        <dbReference type="EMBL" id="MBF6298518.1"/>
    </source>
</evidence>
<evidence type="ECO:0000313" key="3">
    <source>
        <dbReference type="Proteomes" id="UP000702209"/>
    </source>
</evidence>
<dbReference type="EMBL" id="JADLQX010000008">
    <property type="protein sequence ID" value="MBF6298518.1"/>
    <property type="molecule type" value="Genomic_DNA"/>
</dbReference>
<dbReference type="Proteomes" id="UP000702209">
    <property type="component" value="Unassembled WGS sequence"/>
</dbReference>
<reference evidence="2 3" key="1">
    <citation type="submission" date="2020-10" db="EMBL/GenBank/DDBJ databases">
        <title>Identification of Nocardia species via Next-generation sequencing and recognition of intraspecies genetic diversity.</title>
        <authorList>
            <person name="Li P."/>
            <person name="Li P."/>
            <person name="Lu B."/>
        </authorList>
    </citation>
    <scope>NUCLEOTIDE SEQUENCE [LARGE SCALE GENOMIC DNA]</scope>
    <source>
        <strain evidence="2 3">BJ06-0157</strain>
    </source>
</reference>
<gene>
    <name evidence="2" type="ORF">IU459_13340</name>
</gene>
<proteinExistence type="predicted"/>
<sequence length="87" mass="9649">MSESRHRSVMGSAEPADANTSPRPTEPDVRLSVFWHGLHLEFAACTTAAHAFVKEWRAAHYGDAVDVFPDGPEGLPRLPCERLYLES</sequence>
<protein>
    <submittedName>
        <fullName evidence="2">Uncharacterized protein</fullName>
    </submittedName>
</protein>
<accession>A0ABS0CRS4</accession>
<evidence type="ECO:0000256" key="1">
    <source>
        <dbReference type="SAM" id="MobiDB-lite"/>
    </source>
</evidence>
<feature type="region of interest" description="Disordered" evidence="1">
    <location>
        <begin position="1"/>
        <end position="26"/>
    </location>
</feature>
<name>A0ABS0CRS4_9NOCA</name>
<keyword evidence="3" id="KW-1185">Reference proteome</keyword>
<dbReference type="RefSeq" id="WP_195129824.1">
    <property type="nucleotide sequence ID" value="NZ_JADLQX010000008.1"/>
</dbReference>